<dbReference type="OrthoDB" id="9810341at2"/>
<dbReference type="EMBL" id="FYEZ01000001">
    <property type="protein sequence ID" value="SNC64782.1"/>
    <property type="molecule type" value="Genomic_DNA"/>
</dbReference>
<dbReference type="InterPro" id="IPR037523">
    <property type="entry name" value="VOC_core"/>
</dbReference>
<evidence type="ECO:0000259" key="1">
    <source>
        <dbReference type="PROSITE" id="PS51819"/>
    </source>
</evidence>
<dbReference type="InterPro" id="IPR004360">
    <property type="entry name" value="Glyas_Fos-R_dOase_dom"/>
</dbReference>
<dbReference type="RefSeq" id="WP_088818064.1">
    <property type="nucleotide sequence ID" value="NZ_FYEZ01000001.1"/>
</dbReference>
<dbReference type="AlphaFoldDB" id="A0A212TFI5"/>
<evidence type="ECO:0000313" key="2">
    <source>
        <dbReference type="EMBL" id="SNC64782.1"/>
    </source>
</evidence>
<evidence type="ECO:0000313" key="3">
    <source>
        <dbReference type="Proteomes" id="UP000198122"/>
    </source>
</evidence>
<reference evidence="2 3" key="1">
    <citation type="submission" date="2017-06" db="EMBL/GenBank/DDBJ databases">
        <authorList>
            <person name="Kim H.J."/>
            <person name="Triplett B.A."/>
        </authorList>
    </citation>
    <scope>NUCLEOTIDE SEQUENCE [LARGE SCALE GENOMIC DNA]</scope>
    <source>
        <strain evidence="2 3">DSM 22179</strain>
    </source>
</reference>
<keyword evidence="2" id="KW-0560">Oxidoreductase</keyword>
<dbReference type="Pfam" id="PF00903">
    <property type="entry name" value="Glyoxalase"/>
    <property type="match status" value="1"/>
</dbReference>
<protein>
    <submittedName>
        <fullName evidence="2">Catechol 2,3-dioxygenase</fullName>
    </submittedName>
</protein>
<accession>A0A212TFI5</accession>
<dbReference type="GO" id="GO:0051213">
    <property type="term" value="F:dioxygenase activity"/>
    <property type="evidence" value="ECO:0007669"/>
    <property type="project" value="UniProtKB-KW"/>
</dbReference>
<dbReference type="Proteomes" id="UP000198122">
    <property type="component" value="Unassembled WGS sequence"/>
</dbReference>
<name>A0A212TFI5_9MICO</name>
<keyword evidence="3" id="KW-1185">Reference proteome</keyword>
<dbReference type="Gene3D" id="3.10.180.10">
    <property type="entry name" value="2,3-Dihydroxybiphenyl 1,2-Dioxygenase, domain 1"/>
    <property type="match status" value="1"/>
</dbReference>
<dbReference type="PROSITE" id="PS51819">
    <property type="entry name" value="VOC"/>
    <property type="match status" value="1"/>
</dbReference>
<keyword evidence="2" id="KW-0223">Dioxygenase</keyword>
<gene>
    <name evidence="2" type="ORF">SAMN05445756_1183</name>
</gene>
<proteinExistence type="predicted"/>
<sequence length="124" mass="14225">MTARFNHIIIPAHDAEESAKFYRELLEAKSAPAWGPFAHVLLDDGVLLQFVRPPTTFSELHFAFLVDDEHFARTLASLISTETDYWADPQRTLRAQIRSEEDARALYVLDPFGHLVELLTRPYV</sequence>
<feature type="domain" description="VOC" evidence="1">
    <location>
        <begin position="4"/>
        <end position="121"/>
    </location>
</feature>
<organism evidence="2 3">
    <name type="scientific">Kytococcus aerolatus</name>
    <dbReference type="NCBI Taxonomy" id="592308"/>
    <lineage>
        <taxon>Bacteria</taxon>
        <taxon>Bacillati</taxon>
        <taxon>Actinomycetota</taxon>
        <taxon>Actinomycetes</taxon>
        <taxon>Micrococcales</taxon>
        <taxon>Kytococcaceae</taxon>
        <taxon>Kytococcus</taxon>
    </lineage>
</organism>
<dbReference type="InterPro" id="IPR029068">
    <property type="entry name" value="Glyas_Bleomycin-R_OHBP_Dase"/>
</dbReference>
<dbReference type="SUPFAM" id="SSF54593">
    <property type="entry name" value="Glyoxalase/Bleomycin resistance protein/Dihydroxybiphenyl dioxygenase"/>
    <property type="match status" value="1"/>
</dbReference>